<dbReference type="Gene3D" id="3.90.1150.10">
    <property type="entry name" value="Aspartate Aminotransferase, domain 1"/>
    <property type="match status" value="1"/>
</dbReference>
<dbReference type="CDD" id="cd00616">
    <property type="entry name" value="AHBA_syn"/>
    <property type="match status" value="1"/>
</dbReference>
<dbReference type="PANTHER" id="PTHR30244">
    <property type="entry name" value="TRANSAMINASE"/>
    <property type="match status" value="1"/>
</dbReference>
<dbReference type="InterPro" id="IPR000653">
    <property type="entry name" value="DegT/StrS_aminotransferase"/>
</dbReference>
<protein>
    <submittedName>
        <fullName evidence="4">DegT/DnrJ/EryC1/StrS family aminotransferase</fullName>
    </submittedName>
</protein>
<dbReference type="GO" id="GO:0000271">
    <property type="term" value="P:polysaccharide biosynthetic process"/>
    <property type="evidence" value="ECO:0007669"/>
    <property type="project" value="TreeGrafter"/>
</dbReference>
<keyword evidence="4" id="KW-0032">Aminotransferase</keyword>
<dbReference type="Proteomes" id="UP000886101">
    <property type="component" value="Unassembled WGS sequence"/>
</dbReference>
<accession>A0A7V5U210</accession>
<gene>
    <name evidence="4" type="ORF">ENJ96_02520</name>
</gene>
<sequence length="372" mass="40480">MEFIDLKAQYRAYQAELEEAALKVLRSGRYILGPEVAALEKALAARVGVRYAVGVSSGTDALLLILTALGLGPGDAVIVPCFTFAATAEVVRRVGAQVVFADVDEKFMVLTPETVKIALSKAREQGLSVRALVAVGLFGAPSFLDELEVLAASEGLWLIEDACQSLGASLKGRAAGSFGKAAAVSFFPAKPLGAYGDAGMVFTSEEGLFEKIKALRVHGQTERYLHVYLGFNARLDTLQAALLLVKLKYFDQEIERRREIARRYREGLAGLPLRFQALPAGAESVYAQFVLCTKERDALRDFLAARGIPTAVYYPRPLHLQPAFSELGYRAGSFPAAEKLAQEILALPMHPFLKQEAQEFIIQTVRAFYDAG</sequence>
<comment type="caution">
    <text evidence="4">The sequence shown here is derived from an EMBL/GenBank/DDBJ whole genome shotgun (WGS) entry which is preliminary data.</text>
</comment>
<dbReference type="SUPFAM" id="SSF53383">
    <property type="entry name" value="PLP-dependent transferases"/>
    <property type="match status" value="1"/>
</dbReference>
<keyword evidence="4" id="KW-0808">Transferase</keyword>
<evidence type="ECO:0000256" key="2">
    <source>
        <dbReference type="PIRSR" id="PIRSR000390-2"/>
    </source>
</evidence>
<keyword evidence="2 3" id="KW-0663">Pyridoxal phosphate</keyword>
<dbReference type="Gene3D" id="3.40.640.10">
    <property type="entry name" value="Type I PLP-dependent aspartate aminotransferase-like (Major domain)"/>
    <property type="match status" value="1"/>
</dbReference>
<proteinExistence type="inferred from homology"/>
<reference evidence="4" key="1">
    <citation type="journal article" date="2020" name="mSystems">
        <title>Genome- and Community-Level Interaction Insights into Carbon Utilization and Element Cycling Functions of Hydrothermarchaeota in Hydrothermal Sediment.</title>
        <authorList>
            <person name="Zhou Z."/>
            <person name="Liu Y."/>
            <person name="Xu W."/>
            <person name="Pan J."/>
            <person name="Luo Z.H."/>
            <person name="Li M."/>
        </authorList>
    </citation>
    <scope>NUCLEOTIDE SEQUENCE [LARGE SCALE GENOMIC DNA]</scope>
    <source>
        <strain evidence="4">HyVt-533</strain>
    </source>
</reference>
<organism evidence="4">
    <name type="scientific">Thermodesulfatator atlanticus</name>
    <dbReference type="NCBI Taxonomy" id="501497"/>
    <lineage>
        <taxon>Bacteria</taxon>
        <taxon>Pseudomonadati</taxon>
        <taxon>Thermodesulfobacteriota</taxon>
        <taxon>Thermodesulfobacteria</taxon>
        <taxon>Thermodesulfobacteriales</taxon>
        <taxon>Thermodesulfatatoraceae</taxon>
        <taxon>Thermodesulfatator</taxon>
    </lineage>
</organism>
<dbReference type="AlphaFoldDB" id="A0A7V5U210"/>
<name>A0A7V5U210_9BACT</name>
<dbReference type="InterPro" id="IPR015422">
    <property type="entry name" value="PyrdxlP-dep_Trfase_small"/>
</dbReference>
<dbReference type="InterPro" id="IPR015421">
    <property type="entry name" value="PyrdxlP-dep_Trfase_major"/>
</dbReference>
<dbReference type="InterPro" id="IPR015424">
    <property type="entry name" value="PyrdxlP-dep_Trfase"/>
</dbReference>
<dbReference type="Pfam" id="PF01041">
    <property type="entry name" value="DegT_DnrJ_EryC1"/>
    <property type="match status" value="1"/>
</dbReference>
<dbReference type="EMBL" id="DROK01000071">
    <property type="protein sequence ID" value="HHI96707.1"/>
    <property type="molecule type" value="Genomic_DNA"/>
</dbReference>
<feature type="active site" description="Proton acceptor" evidence="1">
    <location>
        <position position="190"/>
    </location>
</feature>
<comment type="similarity">
    <text evidence="3">Belongs to the DegT/DnrJ/EryC1 family.</text>
</comment>
<evidence type="ECO:0000256" key="1">
    <source>
        <dbReference type="PIRSR" id="PIRSR000390-1"/>
    </source>
</evidence>
<evidence type="ECO:0000256" key="3">
    <source>
        <dbReference type="RuleBase" id="RU004508"/>
    </source>
</evidence>
<dbReference type="PIRSF" id="PIRSF000390">
    <property type="entry name" value="PLP_StrS"/>
    <property type="match status" value="1"/>
</dbReference>
<dbReference type="GO" id="GO:0008483">
    <property type="term" value="F:transaminase activity"/>
    <property type="evidence" value="ECO:0007669"/>
    <property type="project" value="UniProtKB-KW"/>
</dbReference>
<dbReference type="GO" id="GO:0030170">
    <property type="term" value="F:pyridoxal phosphate binding"/>
    <property type="evidence" value="ECO:0007669"/>
    <property type="project" value="TreeGrafter"/>
</dbReference>
<evidence type="ECO:0000313" key="4">
    <source>
        <dbReference type="EMBL" id="HHI96707.1"/>
    </source>
</evidence>
<dbReference type="PANTHER" id="PTHR30244:SF42">
    <property type="entry name" value="UDP-2-ACETAMIDO-2-DEOXY-3-OXO-D-GLUCURONATE AMINOTRANSFERASE"/>
    <property type="match status" value="1"/>
</dbReference>
<feature type="modified residue" description="N6-(pyridoxal phosphate)lysine" evidence="2">
    <location>
        <position position="190"/>
    </location>
</feature>